<feature type="domain" description="Tyrosine specific protein phosphatases" evidence="5">
    <location>
        <begin position="920"/>
        <end position="991"/>
    </location>
</feature>
<organism evidence="6 7">
    <name type="scientific">Metschnikowia aff. pulcherrima</name>
    <dbReference type="NCBI Taxonomy" id="2163413"/>
    <lineage>
        <taxon>Eukaryota</taxon>
        <taxon>Fungi</taxon>
        <taxon>Dikarya</taxon>
        <taxon>Ascomycota</taxon>
        <taxon>Saccharomycotina</taxon>
        <taxon>Pichiomycetes</taxon>
        <taxon>Metschnikowiaceae</taxon>
        <taxon>Metschnikowia</taxon>
    </lineage>
</organism>
<feature type="domain" description="Tyrosine-protein phosphatase" evidence="4">
    <location>
        <begin position="819"/>
        <end position="1004"/>
    </location>
</feature>
<dbReference type="InterPro" id="IPR020422">
    <property type="entry name" value="TYR_PHOSPHATASE_DUAL_dom"/>
</dbReference>
<proteinExistence type="predicted"/>
<dbReference type="Gene3D" id="3.90.190.10">
    <property type="entry name" value="Protein tyrosine phosphatase superfamily"/>
    <property type="match status" value="1"/>
</dbReference>
<keyword evidence="6" id="KW-0418">Kinase</keyword>
<evidence type="ECO:0000259" key="4">
    <source>
        <dbReference type="PROSITE" id="PS50054"/>
    </source>
</evidence>
<dbReference type="PANTHER" id="PTHR47550:SF1">
    <property type="entry name" value="DUAL SPECIFICITY PROTEIN PHOSPHATASE PPS1"/>
    <property type="match status" value="1"/>
</dbReference>
<keyword evidence="1" id="KW-0378">Hydrolase</keyword>
<evidence type="ECO:0000259" key="5">
    <source>
        <dbReference type="PROSITE" id="PS50056"/>
    </source>
</evidence>
<dbReference type="EMBL" id="CP034459">
    <property type="protein sequence ID" value="QBM89654.1"/>
    <property type="molecule type" value="Genomic_DNA"/>
</dbReference>
<dbReference type="InterPro" id="IPR000387">
    <property type="entry name" value="Tyr_Pase_dom"/>
</dbReference>
<keyword evidence="7" id="KW-1185">Reference proteome</keyword>
<dbReference type="PROSITE" id="PS50056">
    <property type="entry name" value="TYR_PHOSPHATASE_2"/>
    <property type="match status" value="1"/>
</dbReference>
<feature type="compositionally biased region" description="Basic and acidic residues" evidence="3">
    <location>
        <begin position="90"/>
        <end position="105"/>
    </location>
</feature>
<dbReference type="InterPro" id="IPR000340">
    <property type="entry name" value="Dual-sp_phosphatase_cat-dom"/>
</dbReference>
<dbReference type="InterPro" id="IPR029021">
    <property type="entry name" value="Prot-tyrosine_phosphatase-like"/>
</dbReference>
<evidence type="ECO:0000256" key="3">
    <source>
        <dbReference type="SAM" id="MobiDB-lite"/>
    </source>
</evidence>
<evidence type="ECO:0000313" key="6">
    <source>
        <dbReference type="EMBL" id="QBM89654.1"/>
    </source>
</evidence>
<evidence type="ECO:0000313" key="7">
    <source>
        <dbReference type="Proteomes" id="UP000292447"/>
    </source>
</evidence>
<dbReference type="PANTHER" id="PTHR47550">
    <property type="entry name" value="DUAL SPECIFICITY PROTEIN PHOSPHATASE PPS1"/>
    <property type="match status" value="1"/>
</dbReference>
<dbReference type="PROSITE" id="PS00383">
    <property type="entry name" value="TYR_PHOSPHATASE_1"/>
    <property type="match status" value="1"/>
</dbReference>
<dbReference type="InterPro" id="IPR016130">
    <property type="entry name" value="Tyr_Pase_AS"/>
</dbReference>
<dbReference type="GO" id="GO:0008138">
    <property type="term" value="F:protein tyrosine/serine/threonine phosphatase activity"/>
    <property type="evidence" value="ECO:0007669"/>
    <property type="project" value="InterPro"/>
</dbReference>
<evidence type="ECO:0000256" key="2">
    <source>
        <dbReference type="ARBA" id="ARBA00022912"/>
    </source>
</evidence>
<dbReference type="GO" id="GO:0016301">
    <property type="term" value="F:kinase activity"/>
    <property type="evidence" value="ECO:0007669"/>
    <property type="project" value="UniProtKB-KW"/>
</dbReference>
<dbReference type="PROSITE" id="PS50054">
    <property type="entry name" value="TYR_PHOSPHATASE_DUAL"/>
    <property type="match status" value="1"/>
</dbReference>
<dbReference type="Pfam" id="PF00782">
    <property type="entry name" value="DSPc"/>
    <property type="match status" value="1"/>
</dbReference>
<reference evidence="7" key="1">
    <citation type="submission" date="2019-03" db="EMBL/GenBank/DDBJ databases">
        <title>Snf2 controls pulcherriminic acid biosynthesis and connects pigmentation and antifungal activity of the yeast Metschnikowia pulcherrima.</title>
        <authorList>
            <person name="Gore-Lloyd D."/>
            <person name="Sumann I."/>
            <person name="Brachmann A.O."/>
            <person name="Schneeberger K."/>
            <person name="Ortiz-Merino R.A."/>
            <person name="Moreno-Beltran M."/>
            <person name="Schlaefli M."/>
            <person name="Kirner P."/>
            <person name="Santos Kron A."/>
            <person name="Wolfe K.H."/>
            <person name="Piel J."/>
            <person name="Ahrens C.H."/>
            <person name="Henk D."/>
            <person name="Freimoser F.M."/>
        </authorList>
    </citation>
    <scope>NUCLEOTIDE SEQUENCE [LARGE SCALE GENOMIC DNA]</scope>
    <source>
        <strain evidence="7">APC 1.2</strain>
    </source>
</reference>
<keyword evidence="2" id="KW-0904">Protein phosphatase</keyword>
<evidence type="ECO:0000256" key="1">
    <source>
        <dbReference type="ARBA" id="ARBA00022801"/>
    </source>
</evidence>
<dbReference type="GO" id="GO:0005634">
    <property type="term" value="C:nucleus"/>
    <property type="evidence" value="ECO:0007669"/>
    <property type="project" value="GOC"/>
</dbReference>
<protein>
    <submittedName>
        <fullName evidence="6">Dual specificity MAP kinase phosphatase</fullName>
    </submittedName>
</protein>
<name>A0A4P6XUP4_9ASCO</name>
<dbReference type="STRING" id="2163413.A0A4P6XUP4"/>
<keyword evidence="6" id="KW-0808">Transferase</keyword>
<feature type="region of interest" description="Disordered" evidence="3">
    <location>
        <begin position="1"/>
        <end position="22"/>
    </location>
</feature>
<dbReference type="SUPFAM" id="SSF52799">
    <property type="entry name" value="(Phosphotyrosine protein) phosphatases II"/>
    <property type="match status" value="1"/>
</dbReference>
<dbReference type="GO" id="GO:0033260">
    <property type="term" value="P:nuclear DNA replication"/>
    <property type="evidence" value="ECO:0007669"/>
    <property type="project" value="InterPro"/>
</dbReference>
<sequence>MTAPERPLLAHCGSSVTNGPIDDSKVEEQYKLRRLSFSESPMLLIPLDSSTNSGPSLSDCEISIIRTPQDDQFETEKDGSEVNLDDPCPEENKQSHEPTVDKDKTMTSLMPPVAMKSKRSSSTSNDLYHERDRFRARFESFNPPTCAITEDLPGRSEPGLQEYEEISTKTKKLNLQPLSASTSMECTMSFASQNPEDILPLDRNSAYFNSYKPCPVSDATRVLDLRLVTPSQLSKALKWYFNTPLPPTGHMFPWLHGLHPENFAQRSFFIANTEKPAHLLSHESSLDCMKPELARFVMCVETSSFTPHDASKILRNTVAAEEILQRVEFARSEVRRFVSSLIPQLFPSEQFPHIDLMALAGAIIQDCLDTGFMPAFIDSDPKRGVSLRNFHIQVNKIAACADFVVYCHEETHGTGTCKCMAFARLLKVAQITENRDMPFKFDVFVFARNTEMQDDFQEIWTVRDSSSFLANLDARRKTQLNLSDLTRNIPNTFSSWDADYQVKEKLETTVMSAASKLNLNVWLGNIWDHQIMMQFLKEDPQTADIIKITPMKGVRSTYCDPQNSLLTKSFADLTDLDLVTLLPPPRSHWQLFVHCHNDASFPSQKLLNELLFKYTITSRKASEVQDIHHLDFPSSGSVGFGDCRQDNLMSIVNTCKLLYLYSSSVTDGSIASLIYCSDGYTELSLLIFCFLMYAEDIPLETAMLKLHLQYGRPYYVFNSDVQVLRKLEILLRKYSPLRLGDDIIWSQAEAISQQEINLILLRPKSRGSEGKNSIPRRLRLGYIASDSSSESEDSDCDDFESENDMGMEKSWVEDLEGSLPSRILPHIYLGSLKHANNLTVLSKLGITKIISVGESLEWLIKSRFYDHNDVTVETSEDGNVEMIHINPKCMNYNSSGKRCDVTSVMKLNNLQDDGIDDLSRALPQILEHVQEEFENSNGTTKFLIHCRVGVSRSATVVIAEVMRRLKLNLPQAYLYVRVRRLNIVIQPNLRFMYELFKWDEKERRRTIENRDAKNEAHTEDLRVIDWFVMCQEIKKLNQPFLRG</sequence>
<feature type="region of interest" description="Disordered" evidence="3">
    <location>
        <begin position="68"/>
        <end position="106"/>
    </location>
</feature>
<dbReference type="SMART" id="SM00195">
    <property type="entry name" value="DSPc"/>
    <property type="match status" value="1"/>
</dbReference>
<dbReference type="InterPro" id="IPR047949">
    <property type="entry name" value="PPS1_DSP"/>
</dbReference>
<dbReference type="AlphaFoldDB" id="A0A4P6XUP4"/>
<gene>
    <name evidence="6" type="primary">MPUL0D07340</name>
    <name evidence="6" type="ORF">METSCH_D07340</name>
</gene>
<dbReference type="InterPro" id="IPR053239">
    <property type="entry name" value="Dual_spec_PTase"/>
</dbReference>
<accession>A0A4P6XUP4</accession>
<dbReference type="Proteomes" id="UP000292447">
    <property type="component" value="Chromosome IV"/>
</dbReference>
<dbReference type="CDD" id="cd14516">
    <property type="entry name" value="DSP_fungal_PPS1"/>
    <property type="match status" value="1"/>
</dbReference>